<sequence>MEPSFDDIVSLFVDTFNVELSKEEGATSRQFDICFQGQKHEPERHGLGISW</sequence>
<dbReference type="EMBL" id="QEAO01000053">
    <property type="protein sequence ID" value="TPX30948.1"/>
    <property type="molecule type" value="Genomic_DNA"/>
</dbReference>
<evidence type="ECO:0000313" key="1">
    <source>
        <dbReference type="EMBL" id="TPX30948.1"/>
    </source>
</evidence>
<evidence type="ECO:0000313" key="2">
    <source>
        <dbReference type="Proteomes" id="UP000319731"/>
    </source>
</evidence>
<accession>A0A507BUH7</accession>
<name>A0A507BUH7_9FUNG</name>
<dbReference type="RefSeq" id="XP_031022498.1">
    <property type="nucleotide sequence ID" value="XM_031171546.1"/>
</dbReference>
<keyword evidence="2" id="KW-1185">Reference proteome</keyword>
<reference evidence="1 2" key="1">
    <citation type="journal article" date="2019" name="Sci. Rep.">
        <title>Comparative genomics of chytrid fungi reveal insights into the obligate biotrophic and pathogenic lifestyle of Synchytrium endobioticum.</title>
        <authorList>
            <person name="van de Vossenberg B.T.L.H."/>
            <person name="Warris S."/>
            <person name="Nguyen H.D.T."/>
            <person name="van Gent-Pelzer M.P.E."/>
            <person name="Joly D.L."/>
            <person name="van de Geest H.C."/>
            <person name="Bonants P.J.M."/>
            <person name="Smith D.S."/>
            <person name="Levesque C.A."/>
            <person name="van der Lee T.A.J."/>
        </authorList>
    </citation>
    <scope>NUCLEOTIDE SEQUENCE [LARGE SCALE GENOMIC DNA]</scope>
    <source>
        <strain evidence="1 2">JEL517</strain>
    </source>
</reference>
<gene>
    <name evidence="1" type="ORF">SmJEL517_g05620</name>
</gene>
<dbReference type="GeneID" id="42006843"/>
<dbReference type="Proteomes" id="UP000319731">
    <property type="component" value="Unassembled WGS sequence"/>
</dbReference>
<protein>
    <submittedName>
        <fullName evidence="1">Uncharacterized protein</fullName>
    </submittedName>
</protein>
<comment type="caution">
    <text evidence="1">The sequence shown here is derived from an EMBL/GenBank/DDBJ whole genome shotgun (WGS) entry which is preliminary data.</text>
</comment>
<proteinExistence type="predicted"/>
<dbReference type="AlphaFoldDB" id="A0A507BUH7"/>
<organism evidence="1 2">
    <name type="scientific">Synchytrium microbalum</name>
    <dbReference type="NCBI Taxonomy" id="1806994"/>
    <lineage>
        <taxon>Eukaryota</taxon>
        <taxon>Fungi</taxon>
        <taxon>Fungi incertae sedis</taxon>
        <taxon>Chytridiomycota</taxon>
        <taxon>Chytridiomycota incertae sedis</taxon>
        <taxon>Chytridiomycetes</taxon>
        <taxon>Synchytriales</taxon>
        <taxon>Synchytriaceae</taxon>
        <taxon>Synchytrium</taxon>
    </lineage>
</organism>